<protein>
    <submittedName>
        <fullName evidence="2">Uncharacterized protein</fullName>
    </submittedName>
</protein>
<dbReference type="EMBL" id="JANKHO010000701">
    <property type="protein sequence ID" value="KAJ3507036.1"/>
    <property type="molecule type" value="Genomic_DNA"/>
</dbReference>
<feature type="region of interest" description="Disordered" evidence="1">
    <location>
        <begin position="65"/>
        <end position="87"/>
    </location>
</feature>
<feature type="compositionally biased region" description="Low complexity" evidence="1">
    <location>
        <begin position="507"/>
        <end position="528"/>
    </location>
</feature>
<keyword evidence="3" id="KW-1185">Reference proteome</keyword>
<feature type="region of interest" description="Disordered" evidence="1">
    <location>
        <begin position="453"/>
        <end position="572"/>
    </location>
</feature>
<feature type="compositionally biased region" description="Acidic residues" evidence="1">
    <location>
        <begin position="461"/>
        <end position="482"/>
    </location>
</feature>
<reference evidence="2" key="1">
    <citation type="submission" date="2022-07" db="EMBL/GenBank/DDBJ databases">
        <title>Genome Sequence of Agrocybe chaxingu.</title>
        <authorList>
            <person name="Buettner E."/>
        </authorList>
    </citation>
    <scope>NUCLEOTIDE SEQUENCE</scope>
    <source>
        <strain evidence="2">MP-N11</strain>
    </source>
</reference>
<evidence type="ECO:0000256" key="1">
    <source>
        <dbReference type="SAM" id="MobiDB-lite"/>
    </source>
</evidence>
<evidence type="ECO:0000313" key="2">
    <source>
        <dbReference type="EMBL" id="KAJ3507036.1"/>
    </source>
</evidence>
<feature type="region of interest" description="Disordered" evidence="1">
    <location>
        <begin position="204"/>
        <end position="223"/>
    </location>
</feature>
<sequence>MGTHLVDQTSQLSVCILGEEDDPPDGIEVYWQQCPRAITIPSQVGFHWDPASFILFDNISTWKAGSRPSNVATPQSTPAHIPSKTQSTLLPLWQDLDRGREERTRRNKRAHGEIGGLTRRMTSSAGHRGAADIIRLDADSPNRSKTHIASRMTLEVNGVLEILDSDEDELRYRSARRVANRKVSTDLRPQVAMKKTAMKAARKIEYADTSSGSSSSDDESMLTRSDIDELDVDNYTPPPVPMPLPPTPPARDIEMGEPAKDIQPPQILLLDTPPKITIPLPQIDPAPVIVIDEITRPDPPDELVAALEALSLPSIRMQSTRQLPFLRRSLRRGFSKLCLGLEIDIYSNEKEVSLTVLYEYAGGISHETEVSDWLCPLCELFGSFETKEMLECHLSWDHAEVFHEWHKFDEDEDKESWKLQILVSESQQERQGQQETISESAVIQDARRPRLSLPPIVAKVEEEEPQEEEEEEQEQEQEELQVDELMTPALPDVEPPSATPQTRNVTSSPFPSVSLSPPSVRRQSPLRPIVTPSKLPQLRQKTEVSEPSSVPPSTIALEPPPSRSTTRKHPYNYHDYDRVNFDENYCDNNKSYHEHSNSATFEKPASDYGGPTVYYSSRPGGPCLFDLLGTLPMEKFGVLDWDVIDREEEIYETDEVKEEYKVMHALWARWILLNRTKFISNYLEGAMLFVGEYWKIIHRAAGWDALRYWLFILVANQFLTASDTRKILLHYEEHTEMASWYD</sequence>
<gene>
    <name evidence="2" type="ORF">NLJ89_g6530</name>
</gene>
<dbReference type="OrthoDB" id="3249923at2759"/>
<dbReference type="Proteomes" id="UP001148786">
    <property type="component" value="Unassembled WGS sequence"/>
</dbReference>
<dbReference type="AlphaFoldDB" id="A0A9W8MVX3"/>
<evidence type="ECO:0000313" key="3">
    <source>
        <dbReference type="Proteomes" id="UP001148786"/>
    </source>
</evidence>
<proteinExistence type="predicted"/>
<accession>A0A9W8MVX3</accession>
<name>A0A9W8MVX3_9AGAR</name>
<comment type="caution">
    <text evidence="2">The sequence shown here is derived from an EMBL/GenBank/DDBJ whole genome shotgun (WGS) entry which is preliminary data.</text>
</comment>
<organism evidence="2 3">
    <name type="scientific">Agrocybe chaxingu</name>
    <dbReference type="NCBI Taxonomy" id="84603"/>
    <lineage>
        <taxon>Eukaryota</taxon>
        <taxon>Fungi</taxon>
        <taxon>Dikarya</taxon>
        <taxon>Basidiomycota</taxon>
        <taxon>Agaricomycotina</taxon>
        <taxon>Agaricomycetes</taxon>
        <taxon>Agaricomycetidae</taxon>
        <taxon>Agaricales</taxon>
        <taxon>Agaricineae</taxon>
        <taxon>Strophariaceae</taxon>
        <taxon>Agrocybe</taxon>
    </lineage>
</organism>